<protein>
    <submittedName>
        <fullName evidence="6">Taurine catabolism dioxygenase TauD, TfdA family</fullName>
    </submittedName>
</protein>
<reference evidence="6" key="1">
    <citation type="submission" date="2006-04" db="EMBL/GenBank/DDBJ databases">
        <authorList>
            <person name="Seshadri R."/>
            <person name="Federici B.A."/>
        </authorList>
    </citation>
    <scope>NUCLEOTIDE SEQUENCE [LARGE SCALE GENOMIC DNA]</scope>
</reference>
<evidence type="ECO:0000259" key="4">
    <source>
        <dbReference type="Pfam" id="PF02668"/>
    </source>
</evidence>
<proteinExistence type="predicted"/>
<sequence>MNELRSSKHNLERIFNRCPKLELPLPCYFQIKNSISISYENCADLLDKYGICIFSLNYRDNSFTFKQLIQSLGILHTHNEKDSFIWNIKISRENKKQLPRSHKDYEFHFHTDCSYEENVPDYFALYVLHADQKMGGNNLIVDSKILLNSLSKETLKVLQNFPVTIKVPHEFFKGKSCIQACIIDANCNIRFRREIIDLDSLTFKQLKAIEELENLIYFPQYSRKLTLKNDQILILNNKRFLHARTHVKDSRRHLQRIRFFRG</sequence>
<dbReference type="eggNOG" id="COG2175">
    <property type="taxonomic scope" value="Bacteria"/>
</dbReference>
<comment type="caution">
    <text evidence="6">The sequence shown here is derived from an EMBL/GenBank/DDBJ whole genome shotgun (WGS) entry which is preliminary data.</text>
</comment>
<dbReference type="SUPFAM" id="SSF51197">
    <property type="entry name" value="Clavaminate synthase-like"/>
    <property type="match status" value="1"/>
</dbReference>
<organism evidence="6 7">
    <name type="scientific">Rickettsiella grylli</name>
    <dbReference type="NCBI Taxonomy" id="59196"/>
    <lineage>
        <taxon>Bacteria</taxon>
        <taxon>Pseudomonadati</taxon>
        <taxon>Pseudomonadota</taxon>
        <taxon>Gammaproteobacteria</taxon>
        <taxon>Legionellales</taxon>
        <taxon>Coxiellaceae</taxon>
        <taxon>Rickettsiella</taxon>
    </lineage>
</organism>
<dbReference type="EMBL" id="AAQJ02000001">
    <property type="protein sequence ID" value="EDP46163.1"/>
    <property type="molecule type" value="Genomic_DNA"/>
</dbReference>
<accession>A8PQ25</accession>
<evidence type="ECO:0000313" key="5">
    <source>
        <dbReference type="EMBL" id="EDP46120.1"/>
    </source>
</evidence>
<feature type="domain" description="TauD/TfdA-like" evidence="4">
    <location>
        <begin position="39"/>
        <end position="257"/>
    </location>
</feature>
<dbReference type="GO" id="GO:0016706">
    <property type="term" value="F:2-oxoglutarate-dependent dioxygenase activity"/>
    <property type="evidence" value="ECO:0007669"/>
    <property type="project" value="UniProtKB-ARBA"/>
</dbReference>
<dbReference type="OrthoDB" id="3872700at2"/>
<evidence type="ECO:0000256" key="3">
    <source>
        <dbReference type="ARBA" id="ARBA00023194"/>
    </source>
</evidence>
<dbReference type="Proteomes" id="UP000054075">
    <property type="component" value="Unassembled WGS sequence"/>
</dbReference>
<reference evidence="6" key="2">
    <citation type="submission" date="2007-10" db="EMBL/GenBank/DDBJ databases">
        <authorList>
            <person name="Myers G.S."/>
        </authorList>
    </citation>
    <scope>NUCLEOTIDE SEQUENCE [LARGE SCALE GENOMIC DNA]</scope>
</reference>
<keyword evidence="3" id="KW-0045">Antibiotic biosynthesis</keyword>
<keyword evidence="7" id="KW-1185">Reference proteome</keyword>
<dbReference type="InterPro" id="IPR042098">
    <property type="entry name" value="TauD-like_sf"/>
</dbReference>
<dbReference type="InterPro" id="IPR050411">
    <property type="entry name" value="AlphaKG_dependent_hydroxylases"/>
</dbReference>
<evidence type="ECO:0000313" key="6">
    <source>
        <dbReference type="EMBL" id="EDP46163.1"/>
    </source>
</evidence>
<gene>
    <name evidence="6" type="ORF">RICGR_1417</name>
    <name evidence="5" type="ORF">RICGR_1544</name>
</gene>
<dbReference type="RefSeq" id="WP_006035107.1">
    <property type="nucleotide sequence ID" value="NZ_AAQJ02000001.1"/>
</dbReference>
<dbReference type="EMBL" id="AAQJ02000001">
    <property type="protein sequence ID" value="EDP46120.1"/>
    <property type="molecule type" value="Genomic_DNA"/>
</dbReference>
<dbReference type="Pfam" id="PF02668">
    <property type="entry name" value="TauD"/>
    <property type="match status" value="1"/>
</dbReference>
<name>A8PQ25_9COXI</name>
<dbReference type="GO" id="GO:0017000">
    <property type="term" value="P:antibiotic biosynthetic process"/>
    <property type="evidence" value="ECO:0007669"/>
    <property type="project" value="UniProtKB-KW"/>
</dbReference>
<evidence type="ECO:0000256" key="2">
    <source>
        <dbReference type="ARBA" id="ARBA00023002"/>
    </source>
</evidence>
<dbReference type="InterPro" id="IPR003819">
    <property type="entry name" value="TauD/TfdA-like"/>
</dbReference>
<evidence type="ECO:0000256" key="1">
    <source>
        <dbReference type="ARBA" id="ARBA00001954"/>
    </source>
</evidence>
<dbReference type="STRING" id="59196.RICGR_1417"/>
<dbReference type="PANTHER" id="PTHR10696:SF56">
    <property type="entry name" value="TAUD_TFDA-LIKE DOMAIN-CONTAINING PROTEIN"/>
    <property type="match status" value="1"/>
</dbReference>
<keyword evidence="6" id="KW-0223">Dioxygenase</keyword>
<comment type="cofactor">
    <cofactor evidence="1">
        <name>Fe(2+)</name>
        <dbReference type="ChEBI" id="CHEBI:29033"/>
    </cofactor>
</comment>
<dbReference type="AlphaFoldDB" id="A8PQ25"/>
<dbReference type="Gene3D" id="3.60.130.10">
    <property type="entry name" value="Clavaminate synthase-like"/>
    <property type="match status" value="1"/>
</dbReference>
<evidence type="ECO:0000313" key="7">
    <source>
        <dbReference type="Proteomes" id="UP000054075"/>
    </source>
</evidence>
<dbReference type="PANTHER" id="PTHR10696">
    <property type="entry name" value="GAMMA-BUTYROBETAINE HYDROXYLASE-RELATED"/>
    <property type="match status" value="1"/>
</dbReference>
<keyword evidence="2" id="KW-0560">Oxidoreductase</keyword>